<evidence type="ECO:0000313" key="2">
    <source>
        <dbReference type="EMBL" id="AUX42841.1"/>
    </source>
</evidence>
<dbReference type="PANTHER" id="PTHR36417:SF2">
    <property type="entry name" value="SELENOPROTEIN DOMAIN PROTEIN (AFU_ORTHOLOGUE AFUA_1G05220)"/>
    <property type="match status" value="1"/>
</dbReference>
<dbReference type="OrthoDB" id="9811366at2"/>
<accession>A0A2L0EU65</accession>
<dbReference type="Gene3D" id="3.40.30.10">
    <property type="entry name" value="Glutaredoxin"/>
    <property type="match status" value="1"/>
</dbReference>
<evidence type="ECO:0008006" key="4">
    <source>
        <dbReference type="Google" id="ProtNLM"/>
    </source>
</evidence>
<dbReference type="InterPro" id="IPR011893">
    <property type="entry name" value="Selenoprotein_Rdx-typ"/>
</dbReference>
<sequence length="96" mass="10698">MDTVPALARPLVTIRYCPKCRWLTRAAWIAQELLTTFPEEIDVLLSPGVSGVFDVALDGAPLFSRAAAERFPEPKELKQAIRDHISPDRSLGHSDR</sequence>
<dbReference type="Proteomes" id="UP000238348">
    <property type="component" value="Chromosome"/>
</dbReference>
<dbReference type="Pfam" id="PF10262">
    <property type="entry name" value="Rdx"/>
    <property type="match status" value="1"/>
</dbReference>
<reference evidence="2 3" key="1">
    <citation type="submission" date="2015-09" db="EMBL/GenBank/DDBJ databases">
        <title>Sorangium comparison.</title>
        <authorList>
            <person name="Zaburannyi N."/>
            <person name="Bunk B."/>
            <person name="Overmann J."/>
            <person name="Mueller R."/>
        </authorList>
    </citation>
    <scope>NUCLEOTIDE SEQUENCE [LARGE SCALE GENOMIC DNA]</scope>
    <source>
        <strain evidence="2 3">So ce26</strain>
    </source>
</reference>
<gene>
    <name evidence="2" type="ORF">SOCE26_042760</name>
</gene>
<dbReference type="AlphaFoldDB" id="A0A2L0EU65"/>
<evidence type="ECO:0000313" key="3">
    <source>
        <dbReference type="Proteomes" id="UP000238348"/>
    </source>
</evidence>
<keyword evidence="1" id="KW-0676">Redox-active center</keyword>
<dbReference type="PANTHER" id="PTHR36417">
    <property type="entry name" value="SELENOPROTEIN DOMAIN PROTEIN (AFU_ORTHOLOGUE AFUA_1G05220)"/>
    <property type="match status" value="1"/>
</dbReference>
<dbReference type="SUPFAM" id="SSF52833">
    <property type="entry name" value="Thioredoxin-like"/>
    <property type="match status" value="1"/>
</dbReference>
<evidence type="ECO:0000256" key="1">
    <source>
        <dbReference type="ARBA" id="ARBA00023284"/>
    </source>
</evidence>
<dbReference type="EMBL" id="CP012673">
    <property type="protein sequence ID" value="AUX42841.1"/>
    <property type="molecule type" value="Genomic_DNA"/>
</dbReference>
<organism evidence="2 3">
    <name type="scientific">Sorangium cellulosum</name>
    <name type="common">Polyangium cellulosum</name>
    <dbReference type="NCBI Taxonomy" id="56"/>
    <lineage>
        <taxon>Bacteria</taxon>
        <taxon>Pseudomonadati</taxon>
        <taxon>Myxococcota</taxon>
        <taxon>Polyangia</taxon>
        <taxon>Polyangiales</taxon>
        <taxon>Polyangiaceae</taxon>
        <taxon>Sorangium</taxon>
    </lineage>
</organism>
<name>A0A2L0EU65_SORCE</name>
<protein>
    <recommendedName>
        <fullName evidence="4">SelT/selW/selH domain protein</fullName>
    </recommendedName>
</protein>
<dbReference type="NCBIfam" id="TIGR02174">
    <property type="entry name" value="CXXU_selWTH"/>
    <property type="match status" value="1"/>
</dbReference>
<dbReference type="RefSeq" id="WP_104981597.1">
    <property type="nucleotide sequence ID" value="NZ_CP012673.1"/>
</dbReference>
<proteinExistence type="predicted"/>
<dbReference type="InterPro" id="IPR036249">
    <property type="entry name" value="Thioredoxin-like_sf"/>
</dbReference>